<dbReference type="HOGENOM" id="CLU_1086559_0_0_1"/>
<dbReference type="GO" id="GO:0004497">
    <property type="term" value="F:monooxygenase activity"/>
    <property type="evidence" value="ECO:0007669"/>
    <property type="project" value="UniProtKB-KW"/>
</dbReference>
<dbReference type="VEuPathDB" id="FungiDB:TSTA_040960"/>
<proteinExistence type="predicted"/>
<keyword evidence="7" id="KW-1185">Reference proteome</keyword>
<evidence type="ECO:0000313" key="6">
    <source>
        <dbReference type="EMBL" id="EED14617.1"/>
    </source>
</evidence>
<keyword evidence="5" id="KW-0503">Monooxygenase</keyword>
<sequence length="256" mass="28015">MSPTCSFAEKPVLIVGAGLRGLCLAQASKKHNIPFKLFERDFKRDFRAQGSFGGRFNVLTVEPLPAGGGPPAGAYDKMRPYTVDRTTMCEVLLTNLDREVSYGKLVISGRQSAHTPSTSTSCQLALYALVHNHFQAHIPLRLSSGFETGLCGLFSPSVAKLAFNLPKTNEMILTTDIPSILLKVACMIGHTPLKAVQADPRASYPLYILPTRYDTTSNPVKLPLLVWLHGIGRKLSALYEELVSYADTVNTLRHSP</sequence>
<dbReference type="InterPro" id="IPR036188">
    <property type="entry name" value="FAD/NAD-bd_sf"/>
</dbReference>
<dbReference type="EMBL" id="EQ962657">
    <property type="protein sequence ID" value="EED14617.1"/>
    <property type="molecule type" value="Genomic_DNA"/>
</dbReference>
<evidence type="ECO:0000313" key="7">
    <source>
        <dbReference type="Proteomes" id="UP000001745"/>
    </source>
</evidence>
<keyword evidence="3" id="KW-0274">FAD</keyword>
<evidence type="ECO:0000256" key="3">
    <source>
        <dbReference type="ARBA" id="ARBA00022827"/>
    </source>
</evidence>
<dbReference type="OrthoDB" id="47494at2759"/>
<organism evidence="6 7">
    <name type="scientific">Talaromyces stipitatus (strain ATCC 10500 / CBS 375.48 / QM 6759 / NRRL 1006)</name>
    <name type="common">Penicillium stipitatum</name>
    <dbReference type="NCBI Taxonomy" id="441959"/>
    <lineage>
        <taxon>Eukaryota</taxon>
        <taxon>Fungi</taxon>
        <taxon>Dikarya</taxon>
        <taxon>Ascomycota</taxon>
        <taxon>Pezizomycotina</taxon>
        <taxon>Eurotiomycetes</taxon>
        <taxon>Eurotiomycetidae</taxon>
        <taxon>Eurotiales</taxon>
        <taxon>Trichocomaceae</taxon>
        <taxon>Talaromyces</taxon>
        <taxon>Talaromyces sect. Talaromyces</taxon>
    </lineage>
</organism>
<evidence type="ECO:0000256" key="5">
    <source>
        <dbReference type="ARBA" id="ARBA00023033"/>
    </source>
</evidence>
<protein>
    <submittedName>
        <fullName evidence="6">Uncharacterized protein</fullName>
    </submittedName>
</protein>
<dbReference type="PANTHER" id="PTHR47178:SF5">
    <property type="entry name" value="FAD-BINDING DOMAIN-CONTAINING PROTEIN"/>
    <property type="match status" value="1"/>
</dbReference>
<dbReference type="RefSeq" id="XP_002484570.1">
    <property type="nucleotide sequence ID" value="XM_002484525.1"/>
</dbReference>
<dbReference type="PANTHER" id="PTHR47178">
    <property type="entry name" value="MONOOXYGENASE, FAD-BINDING"/>
    <property type="match status" value="1"/>
</dbReference>
<keyword evidence="2" id="KW-0285">Flavoprotein</keyword>
<evidence type="ECO:0000256" key="2">
    <source>
        <dbReference type="ARBA" id="ARBA00022630"/>
    </source>
</evidence>
<evidence type="ECO:0000256" key="1">
    <source>
        <dbReference type="ARBA" id="ARBA00001974"/>
    </source>
</evidence>
<accession>B8MID3</accession>
<dbReference type="Gene3D" id="3.50.50.60">
    <property type="entry name" value="FAD/NAD(P)-binding domain"/>
    <property type="match status" value="1"/>
</dbReference>
<keyword evidence="4" id="KW-0560">Oxidoreductase</keyword>
<dbReference type="InParanoid" id="B8MID3"/>
<reference evidence="7" key="1">
    <citation type="journal article" date="2015" name="Genome Announc.">
        <title>Genome sequence of the AIDS-associated pathogen Penicillium marneffei (ATCC18224) and its near taxonomic relative Talaromyces stipitatus (ATCC10500).</title>
        <authorList>
            <person name="Nierman W.C."/>
            <person name="Fedorova-Abrams N.D."/>
            <person name="Andrianopoulos A."/>
        </authorList>
    </citation>
    <scope>NUCLEOTIDE SEQUENCE [LARGE SCALE GENOMIC DNA]</scope>
    <source>
        <strain evidence="7">ATCC 10500 / CBS 375.48 / QM 6759 / NRRL 1006</strain>
    </source>
</reference>
<gene>
    <name evidence="6" type="ORF">TSTA_040960</name>
</gene>
<dbReference type="AlphaFoldDB" id="B8MID3"/>
<evidence type="ECO:0000256" key="4">
    <source>
        <dbReference type="ARBA" id="ARBA00023002"/>
    </source>
</evidence>
<name>B8MID3_TALSN</name>
<dbReference type="GeneID" id="8099904"/>
<dbReference type="Proteomes" id="UP000001745">
    <property type="component" value="Unassembled WGS sequence"/>
</dbReference>
<comment type="cofactor">
    <cofactor evidence="1">
        <name>FAD</name>
        <dbReference type="ChEBI" id="CHEBI:57692"/>
    </cofactor>
</comment>
<dbReference type="SUPFAM" id="SSF51905">
    <property type="entry name" value="FAD/NAD(P)-binding domain"/>
    <property type="match status" value="1"/>
</dbReference>